<dbReference type="Proteomes" id="UP000195386">
    <property type="component" value="Unassembled WGS sequence"/>
</dbReference>
<dbReference type="AlphaFoldDB" id="A0A1Y3Z2C1"/>
<accession>A0A1Y3Z2C1</accession>
<gene>
    <name evidence="1" type="ORF">B5F97_10680</name>
</gene>
<evidence type="ECO:0000313" key="1">
    <source>
        <dbReference type="EMBL" id="OUO00691.1"/>
    </source>
</evidence>
<reference evidence="2" key="1">
    <citation type="submission" date="2017-04" db="EMBL/GenBank/DDBJ databases">
        <title>Function of individual gut microbiota members based on whole genome sequencing of pure cultures obtained from chicken caecum.</title>
        <authorList>
            <person name="Medvecky M."/>
            <person name="Cejkova D."/>
            <person name="Polansky O."/>
            <person name="Karasova D."/>
            <person name="Kubasova T."/>
            <person name="Cizek A."/>
            <person name="Rychlik I."/>
        </authorList>
    </citation>
    <scope>NUCLEOTIDE SEQUENCE [LARGE SCALE GENOMIC DNA]</scope>
    <source>
        <strain evidence="2">An43</strain>
    </source>
</reference>
<organism evidence="1 2">
    <name type="scientific">Bacteroides clarus</name>
    <dbReference type="NCBI Taxonomy" id="626929"/>
    <lineage>
        <taxon>Bacteria</taxon>
        <taxon>Pseudomonadati</taxon>
        <taxon>Bacteroidota</taxon>
        <taxon>Bacteroidia</taxon>
        <taxon>Bacteroidales</taxon>
        <taxon>Bacteroidaceae</taxon>
        <taxon>Bacteroides</taxon>
    </lineage>
</organism>
<dbReference type="EMBL" id="NFII01000009">
    <property type="protein sequence ID" value="OUO00691.1"/>
    <property type="molecule type" value="Genomic_DNA"/>
</dbReference>
<comment type="caution">
    <text evidence="1">The sequence shown here is derived from an EMBL/GenBank/DDBJ whole genome shotgun (WGS) entry which is preliminary data.</text>
</comment>
<proteinExistence type="predicted"/>
<name>A0A1Y3Z2C1_9BACE</name>
<protein>
    <submittedName>
        <fullName evidence="1">Uncharacterized protein</fullName>
    </submittedName>
</protein>
<evidence type="ECO:0000313" key="2">
    <source>
        <dbReference type="Proteomes" id="UP000195386"/>
    </source>
</evidence>
<sequence>MECTEDFYRELYELFEIARSWYLQAEKNHMKTEYFIELFERSHQYIDCDCARCKNSRQMAIGIIGTLFRDSKCVSIIKKKEDYSKQELIELFLQHVGTGLPILTRKKSSILTLGCQLSDRQMDLLVELVQSHDIFDFADNSDVRSELCRLFKCDLDASIRVKNVRNVAVLFDAMAQYHLINNNWQYVMGEGRFLTSIKKDGTEKFITSSCLSSSLSRIRRNVSMTASQYAICKSIEQILREE</sequence>